<protein>
    <submittedName>
        <fullName evidence="1">Uncharacterized protein</fullName>
    </submittedName>
</protein>
<organism evidence="1 2">
    <name type="scientific">Roseibium aggregatum (strain ATCC 25650 / DSM 13394 / JCM 20685 / NBRC 16684 / NCIMB 2208 / IAM 12614 / B1)</name>
    <name type="common">Stappia aggregata</name>
    <dbReference type="NCBI Taxonomy" id="384765"/>
    <lineage>
        <taxon>Bacteria</taxon>
        <taxon>Pseudomonadati</taxon>
        <taxon>Pseudomonadota</taxon>
        <taxon>Alphaproteobacteria</taxon>
        <taxon>Hyphomicrobiales</taxon>
        <taxon>Stappiaceae</taxon>
        <taxon>Roseibium</taxon>
    </lineage>
</organism>
<gene>
    <name evidence="1" type="ORF">SIAM614_31668</name>
</gene>
<evidence type="ECO:0000313" key="2">
    <source>
        <dbReference type="Proteomes" id="UP000004848"/>
    </source>
</evidence>
<comment type="caution">
    <text evidence="1">The sequence shown here is derived from an EMBL/GenBank/DDBJ whole genome shotgun (WGS) entry which is preliminary data.</text>
</comment>
<dbReference type="EMBL" id="AAUW01000045">
    <property type="protein sequence ID" value="EAV40105.1"/>
    <property type="molecule type" value="Genomic_DNA"/>
</dbReference>
<reference evidence="1 2" key="1">
    <citation type="submission" date="2006-05" db="EMBL/GenBank/DDBJ databases">
        <authorList>
            <person name="King G."/>
            <person name="Ferriera S."/>
            <person name="Johnson J."/>
            <person name="Kravitz S."/>
            <person name="Beeson K."/>
            <person name="Sutton G."/>
            <person name="Rogers Y.-H."/>
            <person name="Friedman R."/>
            <person name="Frazier M."/>
            <person name="Venter J.C."/>
        </authorList>
    </citation>
    <scope>NUCLEOTIDE SEQUENCE [LARGE SCALE GENOMIC DNA]</scope>
    <source>
        <strain evidence="2">ATCC 25650 / DSM 13394 / JCM 20685 / NBRC 16684 / NCIMB 2208 / IAM 12614 / B1</strain>
    </source>
</reference>
<proteinExistence type="predicted"/>
<dbReference type="AlphaFoldDB" id="A0P4D0"/>
<sequence>MFFCIMTNGDFWFFLLQKLLHSATYDPSSGYIVASCDIADLLISILVERYGQP</sequence>
<evidence type="ECO:0000313" key="1">
    <source>
        <dbReference type="EMBL" id="EAV40105.1"/>
    </source>
</evidence>
<accession>A0P4D0</accession>
<name>A0P4D0_ROSAI</name>
<dbReference type="Proteomes" id="UP000004848">
    <property type="component" value="Unassembled WGS sequence"/>
</dbReference>